<dbReference type="InterPro" id="IPR000700">
    <property type="entry name" value="PAS-assoc_C"/>
</dbReference>
<evidence type="ECO:0000259" key="4">
    <source>
        <dbReference type="PROSITE" id="PS50887"/>
    </source>
</evidence>
<dbReference type="SMART" id="SM00086">
    <property type="entry name" value="PAC"/>
    <property type="match status" value="1"/>
</dbReference>
<dbReference type="Pfam" id="PF00989">
    <property type="entry name" value="PAS"/>
    <property type="match status" value="1"/>
</dbReference>
<dbReference type="InterPro" id="IPR000160">
    <property type="entry name" value="GGDEF_dom"/>
</dbReference>
<feature type="domain" description="GGDEF" evidence="4">
    <location>
        <begin position="305"/>
        <end position="437"/>
    </location>
</feature>
<dbReference type="SUPFAM" id="SSF55073">
    <property type="entry name" value="Nucleotide cyclase"/>
    <property type="match status" value="1"/>
</dbReference>
<dbReference type="InterPro" id="IPR029787">
    <property type="entry name" value="Nucleotide_cyclase"/>
</dbReference>
<evidence type="ECO:0000259" key="2">
    <source>
        <dbReference type="PROSITE" id="PS50113"/>
    </source>
</evidence>
<dbReference type="SMART" id="SM00267">
    <property type="entry name" value="GGDEF"/>
    <property type="match status" value="1"/>
</dbReference>
<dbReference type="InterPro" id="IPR013767">
    <property type="entry name" value="PAS_fold"/>
</dbReference>
<dbReference type="InterPro" id="IPR035919">
    <property type="entry name" value="EAL_sf"/>
</dbReference>
<dbReference type="SMART" id="SM00052">
    <property type="entry name" value="EAL"/>
    <property type="match status" value="1"/>
</dbReference>
<dbReference type="PROSITE" id="PS50112">
    <property type="entry name" value="PAS"/>
    <property type="match status" value="2"/>
</dbReference>
<protein>
    <submittedName>
        <fullName evidence="5">EAL domain-containing protein</fullName>
    </submittedName>
</protein>
<evidence type="ECO:0000259" key="3">
    <source>
        <dbReference type="PROSITE" id="PS50883"/>
    </source>
</evidence>
<accession>A0ABT5V9N4</accession>
<evidence type="ECO:0000259" key="1">
    <source>
        <dbReference type="PROSITE" id="PS50112"/>
    </source>
</evidence>
<dbReference type="Pfam" id="PF00563">
    <property type="entry name" value="EAL"/>
    <property type="match status" value="1"/>
</dbReference>
<dbReference type="InterPro" id="IPR001633">
    <property type="entry name" value="EAL_dom"/>
</dbReference>
<dbReference type="CDD" id="cd01948">
    <property type="entry name" value="EAL"/>
    <property type="match status" value="1"/>
</dbReference>
<dbReference type="CDD" id="cd01949">
    <property type="entry name" value="GGDEF"/>
    <property type="match status" value="1"/>
</dbReference>
<feature type="domain" description="PAS" evidence="1">
    <location>
        <begin position="26"/>
        <end position="72"/>
    </location>
</feature>
<comment type="caution">
    <text evidence="5">The sequence shown here is derived from an EMBL/GenBank/DDBJ whole genome shotgun (WGS) entry which is preliminary data.</text>
</comment>
<dbReference type="NCBIfam" id="TIGR00229">
    <property type="entry name" value="sensory_box"/>
    <property type="match status" value="2"/>
</dbReference>
<name>A0ABT5V9N4_9BACI</name>
<feature type="domain" description="PAC" evidence="2">
    <location>
        <begin position="223"/>
        <end position="275"/>
    </location>
</feature>
<dbReference type="Proteomes" id="UP001148125">
    <property type="component" value="Unassembled WGS sequence"/>
</dbReference>
<dbReference type="PROSITE" id="PS50887">
    <property type="entry name" value="GGDEF"/>
    <property type="match status" value="1"/>
</dbReference>
<dbReference type="EMBL" id="JAOTPO010000001">
    <property type="protein sequence ID" value="MDE5412173.1"/>
    <property type="molecule type" value="Genomic_DNA"/>
</dbReference>
<dbReference type="CDD" id="cd00130">
    <property type="entry name" value="PAS"/>
    <property type="match status" value="2"/>
</dbReference>
<dbReference type="NCBIfam" id="TIGR00254">
    <property type="entry name" value="GGDEF"/>
    <property type="match status" value="1"/>
</dbReference>
<dbReference type="SMART" id="SM00091">
    <property type="entry name" value="PAS"/>
    <property type="match status" value="2"/>
</dbReference>
<dbReference type="Gene3D" id="3.20.20.450">
    <property type="entry name" value="EAL domain"/>
    <property type="match status" value="1"/>
</dbReference>
<organism evidence="5 6">
    <name type="scientific">Alkalihalobacterium chitinilyticum</name>
    <dbReference type="NCBI Taxonomy" id="2980103"/>
    <lineage>
        <taxon>Bacteria</taxon>
        <taxon>Bacillati</taxon>
        <taxon>Bacillota</taxon>
        <taxon>Bacilli</taxon>
        <taxon>Bacillales</taxon>
        <taxon>Bacillaceae</taxon>
        <taxon>Alkalihalobacterium</taxon>
    </lineage>
</organism>
<keyword evidence="6" id="KW-1185">Reference proteome</keyword>
<dbReference type="PROSITE" id="PS50113">
    <property type="entry name" value="PAC"/>
    <property type="match status" value="1"/>
</dbReference>
<feature type="domain" description="PAS" evidence="1">
    <location>
        <begin position="141"/>
        <end position="208"/>
    </location>
</feature>
<dbReference type="Gene3D" id="3.30.450.20">
    <property type="entry name" value="PAS domain"/>
    <property type="match status" value="2"/>
</dbReference>
<dbReference type="PROSITE" id="PS50883">
    <property type="entry name" value="EAL"/>
    <property type="match status" value="1"/>
</dbReference>
<dbReference type="PANTHER" id="PTHR44757">
    <property type="entry name" value="DIGUANYLATE CYCLASE DGCP"/>
    <property type="match status" value="1"/>
</dbReference>
<dbReference type="InterPro" id="IPR035965">
    <property type="entry name" value="PAS-like_dom_sf"/>
</dbReference>
<reference evidence="5" key="1">
    <citation type="submission" date="2024-05" db="EMBL/GenBank/DDBJ databases">
        <title>Alkalihalobacillus sp. strain MEB203 novel alkaliphilic bacterium from Lonar Lake, India.</title>
        <authorList>
            <person name="Joshi A."/>
            <person name="Thite S."/>
            <person name="Mengade P."/>
        </authorList>
    </citation>
    <scope>NUCLEOTIDE SEQUENCE</scope>
    <source>
        <strain evidence="5">MEB 203</strain>
    </source>
</reference>
<dbReference type="InterPro" id="IPR001610">
    <property type="entry name" value="PAC"/>
</dbReference>
<sequence>MKVGYIMVTNDPETIMKIARNQLWENCDLLRSIVQSSPLAIAVLDLEGKVKLLNYGAETMFGWQEEEVIGKNYPIFLTEGSNSPLFDQMKKEEFIIKQGSVLKKRSGLYLDVSISSVHLYEKDQFLGILFISEDQTKQKKAEAELKQSIKEIKDIKFALDQSAIVAITDPLGKIQYVNDKFCEISKYNRNELLGQDHRIVNSDYHPRSFFKQMWKTIRSGQVWQGEVKNKAKDNNYYWVHTTIVPFLDESGKPYQYVSIRTDISKRKLVEEKVKKLAYYDELTKLPNRTYFKKKLEQVLLEQSNEKIAVISIDLDRFKIINDTLGHRYGDLLLKSVAERLRGNLRKDDFIARHGGDEFLIYLRNVTYEEIKQIVRNCMNSLQLPIRLDQTDHFSSISMGISVYPQDGSTFEELYQKADIALNRVKKQGKNSFQFFESTMDHSLSRELQIEKNLRTALDHNEFTLHYQPKQDILTKHIVGMEALIRWNNKELGNVSPAEFIPIAEETGMINDIGEWVLRTSCQQNKLWQSKNLHPVTVSVNLSARQFLDPHIVETVTSILEETQLNPKYLELEITENVAVHEKDYVNKKLNAMRQLGIKISIDDFGIGYSSLSYLKDYPIDTLKIDKSFVDEILKNGDSSIVRAIIAMAHSLHMSVIAEGVEVQEQLQFLKDHKCDQIQGYFISKPICATEFERLFLKA</sequence>
<proteinExistence type="predicted"/>
<feature type="domain" description="EAL" evidence="3">
    <location>
        <begin position="446"/>
        <end position="698"/>
    </location>
</feature>
<dbReference type="SUPFAM" id="SSF55785">
    <property type="entry name" value="PYP-like sensor domain (PAS domain)"/>
    <property type="match status" value="2"/>
</dbReference>
<dbReference type="SUPFAM" id="SSF141868">
    <property type="entry name" value="EAL domain-like"/>
    <property type="match status" value="1"/>
</dbReference>
<evidence type="ECO:0000313" key="6">
    <source>
        <dbReference type="Proteomes" id="UP001148125"/>
    </source>
</evidence>
<dbReference type="Pfam" id="PF00990">
    <property type="entry name" value="GGDEF"/>
    <property type="match status" value="1"/>
</dbReference>
<dbReference type="InterPro" id="IPR000014">
    <property type="entry name" value="PAS"/>
</dbReference>
<dbReference type="InterPro" id="IPR052155">
    <property type="entry name" value="Biofilm_reg_signaling"/>
</dbReference>
<dbReference type="InterPro" id="IPR043128">
    <property type="entry name" value="Rev_trsase/Diguanyl_cyclase"/>
</dbReference>
<evidence type="ECO:0000313" key="5">
    <source>
        <dbReference type="EMBL" id="MDE5412173.1"/>
    </source>
</evidence>
<dbReference type="Gene3D" id="3.30.70.270">
    <property type="match status" value="1"/>
</dbReference>
<gene>
    <name evidence="5" type="ORF">N7Z68_02075</name>
</gene>
<dbReference type="Pfam" id="PF13426">
    <property type="entry name" value="PAS_9"/>
    <property type="match status" value="1"/>
</dbReference>
<dbReference type="PANTHER" id="PTHR44757:SF2">
    <property type="entry name" value="BIOFILM ARCHITECTURE MAINTENANCE PROTEIN MBAA"/>
    <property type="match status" value="1"/>
</dbReference>